<reference evidence="3" key="1">
    <citation type="submission" date="2019-03" db="EMBL/GenBank/DDBJ databases">
        <title>Flavobacterium sp.</title>
        <authorList>
            <person name="Kim H."/>
        </authorList>
    </citation>
    <scope>NUCLEOTIDE SEQUENCE [LARGE SCALE GENOMIC DNA]</scope>
    <source>
        <strain evidence="3">GS13</strain>
    </source>
</reference>
<keyword evidence="1" id="KW-0732">Signal</keyword>
<evidence type="ECO:0000313" key="2">
    <source>
        <dbReference type="EMBL" id="QBN17445.1"/>
    </source>
</evidence>
<dbReference type="AlphaFoldDB" id="A0A4P6Y9Y8"/>
<evidence type="ECO:0000256" key="1">
    <source>
        <dbReference type="SAM" id="SignalP"/>
    </source>
</evidence>
<dbReference type="EMBL" id="CP037933">
    <property type="protein sequence ID" value="QBN17445.1"/>
    <property type="molecule type" value="Genomic_DNA"/>
</dbReference>
<feature type="chain" id="PRO_5020572485" description="Fibronectin type III" evidence="1">
    <location>
        <begin position="25"/>
        <end position="287"/>
    </location>
</feature>
<dbReference type="Proteomes" id="UP000291124">
    <property type="component" value="Chromosome"/>
</dbReference>
<proteinExistence type="predicted"/>
<gene>
    <name evidence="2" type="ORF">E1750_01070</name>
</gene>
<dbReference type="OrthoDB" id="624837at2"/>
<organism evidence="2 3">
    <name type="scientific">Flavobacterium nackdongense</name>
    <dbReference type="NCBI Taxonomy" id="2547394"/>
    <lineage>
        <taxon>Bacteria</taxon>
        <taxon>Pseudomonadati</taxon>
        <taxon>Bacteroidota</taxon>
        <taxon>Flavobacteriia</taxon>
        <taxon>Flavobacteriales</taxon>
        <taxon>Flavobacteriaceae</taxon>
        <taxon>Flavobacterium</taxon>
    </lineage>
</organism>
<evidence type="ECO:0008006" key="4">
    <source>
        <dbReference type="Google" id="ProtNLM"/>
    </source>
</evidence>
<dbReference type="Gene3D" id="2.60.120.200">
    <property type="match status" value="1"/>
</dbReference>
<dbReference type="KEGG" id="fnk:E1750_01070"/>
<dbReference type="RefSeq" id="WP_133274976.1">
    <property type="nucleotide sequence ID" value="NZ_CP037933.1"/>
</dbReference>
<sequence length="287" mass="32424">MIQSINSTKTFLLLLFFFPFFSRAQAILKADGPGDTYELINSVLAPGKIAIEAPDNMPLGNHTVFGRHITEVWDAELKANVFEFYAHINYTNIDKTRITDNEPVANVDQKQRIEIKSYEPSPDNLKGTLGETITYQWKFRLPKGFQPSSNFTHLHQIKAVGGTQDLPIFTLSAKKGAINQFNVVHNNVDVLANMDLSELEGVWVEITETIKVGANGTFSIVIKRVKDGKDLLSYSNPNLETIRPDNNFIRPKWGIYRSLKKMEDLRDETVRFADFSIAEGLNSNLTK</sequence>
<keyword evidence="3" id="KW-1185">Reference proteome</keyword>
<accession>A0A4P6Y9Y8</accession>
<name>A0A4P6Y9Y8_9FLAO</name>
<feature type="signal peptide" evidence="1">
    <location>
        <begin position="1"/>
        <end position="24"/>
    </location>
</feature>
<protein>
    <recommendedName>
        <fullName evidence="4">Fibronectin type III</fullName>
    </recommendedName>
</protein>
<evidence type="ECO:0000313" key="3">
    <source>
        <dbReference type="Proteomes" id="UP000291124"/>
    </source>
</evidence>